<dbReference type="AlphaFoldDB" id="A0A2M9A9T6"/>
<keyword evidence="2" id="KW-1185">Reference proteome</keyword>
<evidence type="ECO:0000313" key="1">
    <source>
        <dbReference type="EMBL" id="PJJ42383.1"/>
    </source>
</evidence>
<dbReference type="OrthoDB" id="9813240at2"/>
<dbReference type="Proteomes" id="UP000231134">
    <property type="component" value="Unassembled WGS sequence"/>
</dbReference>
<dbReference type="Pfam" id="PF13262">
    <property type="entry name" value="DUF4054"/>
    <property type="match status" value="1"/>
</dbReference>
<organism evidence="1 2">
    <name type="scientific">Hallerella succinigenes</name>
    <dbReference type="NCBI Taxonomy" id="1896222"/>
    <lineage>
        <taxon>Bacteria</taxon>
        <taxon>Pseudomonadati</taxon>
        <taxon>Fibrobacterota</taxon>
        <taxon>Fibrobacteria</taxon>
        <taxon>Fibrobacterales</taxon>
        <taxon>Fibrobacteraceae</taxon>
        <taxon>Hallerella</taxon>
    </lineage>
</organism>
<dbReference type="EMBL" id="PGEX01000001">
    <property type="protein sequence ID" value="PJJ42383.1"/>
    <property type="molecule type" value="Genomic_DNA"/>
</dbReference>
<dbReference type="RefSeq" id="WP_100426239.1">
    <property type="nucleotide sequence ID" value="NZ_PGEX01000001.1"/>
</dbReference>
<name>A0A2M9A9T6_9BACT</name>
<reference evidence="1 2" key="1">
    <citation type="submission" date="2017-11" db="EMBL/GenBank/DDBJ databases">
        <title>Animal gut microbial communities from fecal samples from Wisconsin, USA.</title>
        <authorList>
            <person name="Neumann A."/>
        </authorList>
    </citation>
    <scope>NUCLEOTIDE SEQUENCE [LARGE SCALE GENOMIC DNA]</scope>
    <source>
        <strain evidence="1 2">UWS3</strain>
    </source>
</reference>
<accession>A0A2M9A9T6</accession>
<evidence type="ECO:0000313" key="2">
    <source>
        <dbReference type="Proteomes" id="UP000231134"/>
    </source>
</evidence>
<gene>
    <name evidence="1" type="ORF">BGX16_2409</name>
</gene>
<protein>
    <submittedName>
        <fullName evidence="1">Uncharacterized protein DUF4054</fullName>
    </submittedName>
</protein>
<sequence>MAGLTEEEMAKVKGFMHPDLVADSRCETWIAMAQFRVGRCYFGAAFHYALALMASHIGALEGRGADGDAGRIASKKEGDISVSYASGSSDGDGDLSSTSFGQQYLALLKQYSVRPGVTGRVNFRRFCGGARKVL</sequence>
<dbReference type="InterPro" id="IPR025127">
    <property type="entry name" value="DUF4054"/>
</dbReference>
<proteinExistence type="predicted"/>
<comment type="caution">
    <text evidence="1">The sequence shown here is derived from an EMBL/GenBank/DDBJ whole genome shotgun (WGS) entry which is preliminary data.</text>
</comment>